<gene>
    <name evidence="2" type="ORF">ACH5RR_020747</name>
</gene>
<dbReference type="EMBL" id="JBJUIK010000009">
    <property type="protein sequence ID" value="KAL3518158.1"/>
    <property type="molecule type" value="Genomic_DNA"/>
</dbReference>
<protein>
    <submittedName>
        <fullName evidence="2">Uncharacterized protein</fullName>
    </submittedName>
</protein>
<feature type="transmembrane region" description="Helical" evidence="1">
    <location>
        <begin position="56"/>
        <end position="78"/>
    </location>
</feature>
<evidence type="ECO:0000256" key="1">
    <source>
        <dbReference type="SAM" id="Phobius"/>
    </source>
</evidence>
<evidence type="ECO:0000313" key="2">
    <source>
        <dbReference type="EMBL" id="KAL3518158.1"/>
    </source>
</evidence>
<proteinExistence type="predicted"/>
<organism evidence="2 3">
    <name type="scientific">Cinchona calisaya</name>
    <dbReference type="NCBI Taxonomy" id="153742"/>
    <lineage>
        <taxon>Eukaryota</taxon>
        <taxon>Viridiplantae</taxon>
        <taxon>Streptophyta</taxon>
        <taxon>Embryophyta</taxon>
        <taxon>Tracheophyta</taxon>
        <taxon>Spermatophyta</taxon>
        <taxon>Magnoliopsida</taxon>
        <taxon>eudicotyledons</taxon>
        <taxon>Gunneridae</taxon>
        <taxon>Pentapetalae</taxon>
        <taxon>asterids</taxon>
        <taxon>lamiids</taxon>
        <taxon>Gentianales</taxon>
        <taxon>Rubiaceae</taxon>
        <taxon>Cinchonoideae</taxon>
        <taxon>Cinchoneae</taxon>
        <taxon>Cinchona</taxon>
    </lineage>
</organism>
<name>A0ABD2ZFG2_9GENT</name>
<keyword evidence="1" id="KW-0812">Transmembrane</keyword>
<keyword evidence="1" id="KW-0472">Membrane</keyword>
<accession>A0ABD2ZFG2</accession>
<keyword evidence="1" id="KW-1133">Transmembrane helix</keyword>
<dbReference type="Proteomes" id="UP001630127">
    <property type="component" value="Unassembled WGS sequence"/>
</dbReference>
<keyword evidence="3" id="KW-1185">Reference proteome</keyword>
<sequence length="152" mass="16974">MDDIGRMSRDIEHQVDEVLVKKIIEDDDKRMVANIDNHVDQALEPYNNEEKTSKDVLFVAGGVLIGAASIAAASYFIWRAFCITREITEALVTLRQAAKTFREATQDWVDNGCPPLEVTLPENFTVAKAMDENTADQTRYSLSGPSVPEINK</sequence>
<evidence type="ECO:0000313" key="3">
    <source>
        <dbReference type="Proteomes" id="UP001630127"/>
    </source>
</evidence>
<comment type="caution">
    <text evidence="2">The sequence shown here is derived from an EMBL/GenBank/DDBJ whole genome shotgun (WGS) entry which is preliminary data.</text>
</comment>
<reference evidence="2 3" key="1">
    <citation type="submission" date="2024-11" db="EMBL/GenBank/DDBJ databases">
        <title>A near-complete genome assembly of Cinchona calisaya.</title>
        <authorList>
            <person name="Lian D.C."/>
            <person name="Zhao X.W."/>
            <person name="Wei L."/>
        </authorList>
    </citation>
    <scope>NUCLEOTIDE SEQUENCE [LARGE SCALE GENOMIC DNA]</scope>
    <source>
        <tissue evidence="2">Nenye</tissue>
    </source>
</reference>
<dbReference type="AlphaFoldDB" id="A0ABD2ZFG2"/>